<gene>
    <name evidence="2" type="ORF">Strvi_0029</name>
</gene>
<organism evidence="2 3">
    <name type="scientific">Streptomyces violaceusniger (strain Tu 4113)</name>
    <dbReference type="NCBI Taxonomy" id="653045"/>
    <lineage>
        <taxon>Bacteria</taxon>
        <taxon>Bacillati</taxon>
        <taxon>Actinomycetota</taxon>
        <taxon>Actinomycetes</taxon>
        <taxon>Kitasatosporales</taxon>
        <taxon>Streptomycetaceae</taxon>
        <taxon>Streptomyces</taxon>
        <taxon>Streptomyces violaceusniger group</taxon>
    </lineage>
</organism>
<keyword evidence="2" id="KW-0614">Plasmid</keyword>
<dbReference type="HOGENOM" id="CLU_1642842_0_0_11"/>
<feature type="region of interest" description="Disordered" evidence="1">
    <location>
        <begin position="115"/>
        <end position="161"/>
    </location>
</feature>
<dbReference type="EMBL" id="CP002996">
    <property type="protein sequence ID" value="AEM88806.1"/>
    <property type="molecule type" value="Genomic_DNA"/>
</dbReference>
<name>G2PHG0_STRV4</name>
<feature type="compositionally biased region" description="Low complexity" evidence="1">
    <location>
        <begin position="139"/>
        <end position="153"/>
    </location>
</feature>
<dbReference type="eggNOG" id="ENOG5031YH5">
    <property type="taxonomic scope" value="Bacteria"/>
</dbReference>
<evidence type="ECO:0000313" key="2">
    <source>
        <dbReference type="EMBL" id="AEM88806.1"/>
    </source>
</evidence>
<accession>G2PHG0</accession>
<reference evidence="2" key="1">
    <citation type="submission" date="2011-08" db="EMBL/GenBank/DDBJ databases">
        <title>Complete sequence of plasmid 2 of Streptomyces violaceusniger Tu 4113.</title>
        <authorList>
            <consortium name="US DOE Joint Genome Institute"/>
            <person name="Lucas S."/>
            <person name="Han J."/>
            <person name="Lapidus A."/>
            <person name="Cheng J.-F."/>
            <person name="Goodwin L."/>
            <person name="Pitluck S."/>
            <person name="Peters L."/>
            <person name="Ivanova N."/>
            <person name="Daligault H."/>
            <person name="Detter J.C."/>
            <person name="Han C."/>
            <person name="Tapia R."/>
            <person name="Land M."/>
            <person name="Hauser L."/>
            <person name="Kyrpides N."/>
            <person name="Ivanova N."/>
            <person name="Pagani I."/>
            <person name="Hagen A."/>
            <person name="Katz L."/>
            <person name="Fiedler H.-P."/>
            <person name="Keasling J."/>
            <person name="Fortman J."/>
            <person name="Woyke T."/>
        </authorList>
    </citation>
    <scope>NUCLEOTIDE SEQUENCE [LARGE SCALE GENOMIC DNA]</scope>
    <source>
        <strain evidence="2">Tu 4113</strain>
        <plasmid evidence="2">pSTRVI02</plasmid>
    </source>
</reference>
<protein>
    <submittedName>
        <fullName evidence="2">Uncharacterized protein</fullName>
    </submittedName>
</protein>
<keyword evidence="3" id="KW-1185">Reference proteome</keyword>
<sequence length="161" mass="17737">MTEEFVIDADDGYIPVQAEPVKVRIGGTLYTASCPPDKKWHLFTPLQDGSDGGAEAMVEFLKASLTDDDAGEILERMRDPEDDEVSLMKLMYVFGRVLNHFQPLIEEHFRAMGMEVPGDQPGGHNRETRRAAKKTASSATRRTGTKGARTPKGQTGARTGR</sequence>
<geneLocation type="plasmid" evidence="2 3">
    <name>pSTRVI02</name>
</geneLocation>
<dbReference type="KEGG" id="svl:Strvi_0029"/>
<evidence type="ECO:0000256" key="1">
    <source>
        <dbReference type="SAM" id="MobiDB-lite"/>
    </source>
</evidence>
<dbReference type="AlphaFoldDB" id="G2PHG0"/>
<dbReference type="Proteomes" id="UP000008703">
    <property type="component" value="Plasmid pSTRVI02"/>
</dbReference>
<proteinExistence type="predicted"/>
<evidence type="ECO:0000313" key="3">
    <source>
        <dbReference type="Proteomes" id="UP000008703"/>
    </source>
</evidence>